<proteinExistence type="predicted"/>
<dbReference type="AlphaFoldDB" id="A0A4S8ITX6"/>
<evidence type="ECO:0000313" key="1">
    <source>
        <dbReference type="EMBL" id="THU52165.1"/>
    </source>
</evidence>
<comment type="caution">
    <text evidence="1">The sequence shown here is derived from an EMBL/GenBank/DDBJ whole genome shotgun (WGS) entry which is preliminary data.</text>
</comment>
<keyword evidence="2" id="KW-1185">Reference proteome</keyword>
<dbReference type="Proteomes" id="UP000317650">
    <property type="component" value="Chromosome 10"/>
</dbReference>
<protein>
    <submittedName>
        <fullName evidence="1">Uncharacterized protein</fullName>
    </submittedName>
</protein>
<dbReference type="EMBL" id="PYDT01000008">
    <property type="protein sequence ID" value="THU52165.1"/>
    <property type="molecule type" value="Genomic_DNA"/>
</dbReference>
<organism evidence="1 2">
    <name type="scientific">Musa balbisiana</name>
    <name type="common">Banana</name>
    <dbReference type="NCBI Taxonomy" id="52838"/>
    <lineage>
        <taxon>Eukaryota</taxon>
        <taxon>Viridiplantae</taxon>
        <taxon>Streptophyta</taxon>
        <taxon>Embryophyta</taxon>
        <taxon>Tracheophyta</taxon>
        <taxon>Spermatophyta</taxon>
        <taxon>Magnoliopsida</taxon>
        <taxon>Liliopsida</taxon>
        <taxon>Zingiberales</taxon>
        <taxon>Musaceae</taxon>
        <taxon>Musa</taxon>
    </lineage>
</organism>
<name>A0A4S8ITX6_MUSBA</name>
<reference evidence="1 2" key="1">
    <citation type="journal article" date="2019" name="Nat. Plants">
        <title>Genome sequencing of Musa balbisiana reveals subgenome evolution and function divergence in polyploid bananas.</title>
        <authorList>
            <person name="Yao X."/>
        </authorList>
    </citation>
    <scope>NUCLEOTIDE SEQUENCE [LARGE SCALE GENOMIC DNA]</scope>
    <source>
        <strain evidence="2">cv. DH-PKW</strain>
        <tissue evidence="1">Leaves</tissue>
    </source>
</reference>
<evidence type="ECO:0000313" key="2">
    <source>
        <dbReference type="Proteomes" id="UP000317650"/>
    </source>
</evidence>
<gene>
    <name evidence="1" type="ORF">C4D60_Mb10t01110</name>
</gene>
<sequence>MPPQLPPFAKENAAVVVAVDKETVSPLELGRGCDTWLFLQPFLSRKAEQTAEFKGGKMDGRLFTWENAKEPLLHHKHYILKQCHVLFAEKYKKWKAHIINGEGGRGGGGVRERYRALSPFADGEEAAACTVLRGKRRSDKSSTEEDAAAAAAFRQGKRRVVVAVEKETVSPLHLGHGSDFEDAVLI</sequence>
<accession>A0A4S8ITX6</accession>